<organism evidence="1 2">
    <name type="scientific">Cardiocondyla obscurior</name>
    <dbReference type="NCBI Taxonomy" id="286306"/>
    <lineage>
        <taxon>Eukaryota</taxon>
        <taxon>Metazoa</taxon>
        <taxon>Ecdysozoa</taxon>
        <taxon>Arthropoda</taxon>
        <taxon>Hexapoda</taxon>
        <taxon>Insecta</taxon>
        <taxon>Pterygota</taxon>
        <taxon>Neoptera</taxon>
        <taxon>Endopterygota</taxon>
        <taxon>Hymenoptera</taxon>
        <taxon>Apocrita</taxon>
        <taxon>Aculeata</taxon>
        <taxon>Formicoidea</taxon>
        <taxon>Formicidae</taxon>
        <taxon>Myrmicinae</taxon>
        <taxon>Cardiocondyla</taxon>
    </lineage>
</organism>
<name>A0AAW2G814_9HYME</name>
<evidence type="ECO:0000313" key="1">
    <source>
        <dbReference type="EMBL" id="KAL0123356.1"/>
    </source>
</evidence>
<comment type="caution">
    <text evidence="1">The sequence shown here is derived from an EMBL/GenBank/DDBJ whole genome shotgun (WGS) entry which is preliminary data.</text>
</comment>
<dbReference type="EMBL" id="JADYXP020000005">
    <property type="protein sequence ID" value="KAL0123356.1"/>
    <property type="molecule type" value="Genomic_DNA"/>
</dbReference>
<dbReference type="AlphaFoldDB" id="A0AAW2G814"/>
<dbReference type="Proteomes" id="UP001430953">
    <property type="component" value="Unassembled WGS sequence"/>
</dbReference>
<evidence type="ECO:0000313" key="2">
    <source>
        <dbReference type="Proteomes" id="UP001430953"/>
    </source>
</evidence>
<keyword evidence="2" id="KW-1185">Reference proteome</keyword>
<proteinExistence type="predicted"/>
<reference evidence="1 2" key="1">
    <citation type="submission" date="2023-03" db="EMBL/GenBank/DDBJ databases">
        <title>High recombination rates correlate with genetic variation in Cardiocondyla obscurior ants.</title>
        <authorList>
            <person name="Errbii M."/>
        </authorList>
    </citation>
    <scope>NUCLEOTIDE SEQUENCE [LARGE SCALE GENOMIC DNA]</scope>
    <source>
        <strain evidence="1">Alpha-2009</strain>
        <tissue evidence="1">Whole body</tissue>
    </source>
</reference>
<protein>
    <submittedName>
        <fullName evidence="1">Uncharacterized protein</fullName>
    </submittedName>
</protein>
<gene>
    <name evidence="1" type="ORF">PUN28_005707</name>
</gene>
<sequence>MRNIEEMRALFREACNLIHVVINVTSSTAKILNKALNFSLINRITAGYKLRRRRVFTSNETISPPFRRC</sequence>
<accession>A0AAW2G814</accession>